<feature type="region of interest" description="Disordered" evidence="4">
    <location>
        <begin position="160"/>
        <end position="189"/>
    </location>
</feature>
<dbReference type="InterPro" id="IPR036291">
    <property type="entry name" value="NAD(P)-bd_dom_sf"/>
</dbReference>
<feature type="region of interest" description="N-terminal hotdog fold" evidence="3">
    <location>
        <begin position="458"/>
        <end position="581"/>
    </location>
</feature>
<dbReference type="InterPro" id="IPR020807">
    <property type="entry name" value="PKS_DH"/>
</dbReference>
<dbReference type="SUPFAM" id="SSF51735">
    <property type="entry name" value="NAD(P)-binding Rossmann-fold domains"/>
    <property type="match status" value="1"/>
</dbReference>
<dbReference type="InterPro" id="IPR013968">
    <property type="entry name" value="PKS_KR"/>
</dbReference>
<dbReference type="InterPro" id="IPR049900">
    <property type="entry name" value="PKS_mFAS_DH"/>
</dbReference>
<evidence type="ECO:0000256" key="4">
    <source>
        <dbReference type="SAM" id="MobiDB-lite"/>
    </source>
</evidence>
<protein>
    <submittedName>
        <fullName evidence="6">SDR family NAD(P)-dependent oxidoreductase</fullName>
    </submittedName>
</protein>
<dbReference type="Gene3D" id="3.40.50.720">
    <property type="entry name" value="NAD(P)-binding Rossmann-like Domain"/>
    <property type="match status" value="1"/>
</dbReference>
<dbReference type="PANTHER" id="PTHR43775:SF51">
    <property type="entry name" value="INACTIVE PHENOLPHTHIOCEROL SYNTHESIS POLYKETIDE SYNTHASE TYPE I PKS1-RELATED"/>
    <property type="match status" value="1"/>
</dbReference>
<dbReference type="InterPro" id="IPR049552">
    <property type="entry name" value="PKS_DH_N"/>
</dbReference>
<evidence type="ECO:0000256" key="2">
    <source>
        <dbReference type="ARBA" id="ARBA00023268"/>
    </source>
</evidence>
<feature type="domain" description="PKS/mFAS DH" evidence="5">
    <location>
        <begin position="458"/>
        <end position="734"/>
    </location>
</feature>
<dbReference type="RefSeq" id="WP_220451547.1">
    <property type="nucleotide sequence ID" value="NZ_BAAAXF010000014.1"/>
</dbReference>
<dbReference type="Pfam" id="PF21089">
    <property type="entry name" value="PKS_DH_N"/>
    <property type="match status" value="1"/>
</dbReference>
<dbReference type="PANTHER" id="PTHR43775">
    <property type="entry name" value="FATTY ACID SYNTHASE"/>
    <property type="match status" value="1"/>
</dbReference>
<dbReference type="Pfam" id="PF08659">
    <property type="entry name" value="KR"/>
    <property type="match status" value="1"/>
</dbReference>
<dbReference type="Proteomes" id="UP001501455">
    <property type="component" value="Unassembled WGS sequence"/>
</dbReference>
<dbReference type="Pfam" id="PF14765">
    <property type="entry name" value="PS-DH"/>
    <property type="match status" value="1"/>
</dbReference>
<evidence type="ECO:0000256" key="3">
    <source>
        <dbReference type="PROSITE-ProRule" id="PRU01363"/>
    </source>
</evidence>
<evidence type="ECO:0000313" key="6">
    <source>
        <dbReference type="EMBL" id="GAA3494085.1"/>
    </source>
</evidence>
<comment type="caution">
    <text evidence="6">The sequence shown here is derived from an EMBL/GenBank/DDBJ whole genome shotgun (WGS) entry which is preliminary data.</text>
</comment>
<dbReference type="InterPro" id="IPR042104">
    <property type="entry name" value="PKS_dehydratase_sf"/>
</dbReference>
<evidence type="ECO:0000259" key="5">
    <source>
        <dbReference type="PROSITE" id="PS52019"/>
    </source>
</evidence>
<gene>
    <name evidence="6" type="ORF">GCM10019016_011840</name>
</gene>
<dbReference type="EMBL" id="BAAAXF010000014">
    <property type="protein sequence ID" value="GAA3494085.1"/>
    <property type="molecule type" value="Genomic_DNA"/>
</dbReference>
<dbReference type="PROSITE" id="PS52019">
    <property type="entry name" value="PKS_MFAS_DH"/>
    <property type="match status" value="1"/>
</dbReference>
<reference evidence="7" key="1">
    <citation type="journal article" date="2019" name="Int. J. Syst. Evol. Microbiol.">
        <title>The Global Catalogue of Microorganisms (GCM) 10K type strain sequencing project: providing services to taxonomists for standard genome sequencing and annotation.</title>
        <authorList>
            <consortium name="The Broad Institute Genomics Platform"/>
            <consortium name="The Broad Institute Genome Sequencing Center for Infectious Disease"/>
            <person name="Wu L."/>
            <person name="Ma J."/>
        </authorList>
    </citation>
    <scope>NUCLEOTIDE SEQUENCE [LARGE SCALE GENOMIC DNA]</scope>
    <source>
        <strain evidence="7">JCM 4816</strain>
    </source>
</reference>
<evidence type="ECO:0000256" key="1">
    <source>
        <dbReference type="ARBA" id="ARBA00022679"/>
    </source>
</evidence>
<sequence length="741" mass="76377">MALLAGSGELLEPLAGALRARGWTVHTGREAPEGAERLDLVVDCVEAGGHEAQLAALRETLLLAGRTQPLLERAAGEGRAAFVTVTRLDGRLGLSGTAGVERAALGGVTGLVKTLAIEAPALFCRALDLAPELPAERCAEVFLAELYDAERALTEVGRPADGTRLTVTPADEADPSSPGEPGAGAPGADDLLVVTGGARGVTASCVLGLARRHRTGLLLLGRTPLTEEPGWASGVAEDGLRAAAAAELKRSGAKPSPRAVEAMAREVTAVREIRGTLADLRAAGSAAEYLAVDVSDADAVREALAPHRARVTGVVHGAGVLADGLVRDKKAGDVDRVLATKLTGLRNVLGALDGARVRHVVLFSSVAGFFGNRGQSDYAMANEALNRWACALRAAAPRTRVTSVNWGAWAGGMVTPALEKMFAERGVTLIPVEEGVRYFVEQFSAERAADTVCVVGPRSPLSAREPAPLPAGGLVLRRAMAATAADAVIADHAIGGVPVLPATAAVGGLLGAVHRAAPGTRVTSVRGFQVHKGVVFDDGRPDVLETTVRQADGAPEYEVSVRDGSGRPRYRALLAAGPAPAAARVTGLPQGGDGAPAPYYEDGTLFHGPALRGITGVLDAGRRLVLAARLADPGIARGAWQAPGYSPVLSDLLLQAVLVWARLHRGEAVLPTAVGEVELLAPLPEDEPFRLVVDAVSETASGIRCTVTACTPDGRVLQRMREVEAVPSPGLAEKFAAASGS</sequence>
<dbReference type="InterPro" id="IPR049551">
    <property type="entry name" value="PKS_DH_C"/>
</dbReference>
<dbReference type="InterPro" id="IPR050091">
    <property type="entry name" value="PKS_NRPS_Biosynth_Enz"/>
</dbReference>
<keyword evidence="1" id="KW-0808">Transferase</keyword>
<feature type="active site" description="Proton acceptor; for dehydratase activity" evidence="3">
    <location>
        <position position="492"/>
    </location>
</feature>
<dbReference type="InterPro" id="IPR057326">
    <property type="entry name" value="KR_dom"/>
</dbReference>
<proteinExistence type="predicted"/>
<dbReference type="CDD" id="cd08953">
    <property type="entry name" value="KR_2_SDR_x"/>
    <property type="match status" value="1"/>
</dbReference>
<evidence type="ECO:0000313" key="7">
    <source>
        <dbReference type="Proteomes" id="UP001501455"/>
    </source>
</evidence>
<dbReference type="Gene3D" id="3.10.129.110">
    <property type="entry name" value="Polyketide synthase dehydratase"/>
    <property type="match status" value="1"/>
</dbReference>
<name>A0ABP6TGX2_9ACTN</name>
<dbReference type="SMART" id="SM00826">
    <property type="entry name" value="PKS_DH"/>
    <property type="match status" value="1"/>
</dbReference>
<feature type="active site" description="Proton donor; for dehydratase activity" evidence="3">
    <location>
        <position position="651"/>
    </location>
</feature>
<accession>A0ABP6TGX2</accession>
<keyword evidence="7" id="KW-1185">Reference proteome</keyword>
<organism evidence="6 7">
    <name type="scientific">Streptomyces prasinosporus</name>
    <dbReference type="NCBI Taxonomy" id="68256"/>
    <lineage>
        <taxon>Bacteria</taxon>
        <taxon>Bacillati</taxon>
        <taxon>Actinomycetota</taxon>
        <taxon>Actinomycetes</taxon>
        <taxon>Kitasatosporales</taxon>
        <taxon>Streptomycetaceae</taxon>
        <taxon>Streptomyces</taxon>
        <taxon>Streptomyces albogriseolus group</taxon>
    </lineage>
</organism>
<keyword evidence="2" id="KW-0511">Multifunctional enzyme</keyword>
<feature type="region of interest" description="C-terminal hotdog fold" evidence="3">
    <location>
        <begin position="591"/>
        <end position="734"/>
    </location>
</feature>
<dbReference type="SMART" id="SM00822">
    <property type="entry name" value="PKS_KR"/>
    <property type="match status" value="1"/>
</dbReference>